<dbReference type="EMBL" id="PYLZ01000033">
    <property type="protein sequence ID" value="PSW18287.1"/>
    <property type="molecule type" value="Genomic_DNA"/>
</dbReference>
<dbReference type="AlphaFoldDB" id="A0A2T3NQ01"/>
<dbReference type="RefSeq" id="WP_211320109.1">
    <property type="nucleotide sequence ID" value="NZ_PYLZ01000033.1"/>
</dbReference>
<dbReference type="Proteomes" id="UP000240481">
    <property type="component" value="Unassembled WGS sequence"/>
</dbReference>
<organism evidence="1 2">
    <name type="scientific">Photobacterium swingsii</name>
    <dbReference type="NCBI Taxonomy" id="680026"/>
    <lineage>
        <taxon>Bacteria</taxon>
        <taxon>Pseudomonadati</taxon>
        <taxon>Pseudomonadota</taxon>
        <taxon>Gammaproteobacteria</taxon>
        <taxon>Vibrionales</taxon>
        <taxon>Vibrionaceae</taxon>
        <taxon>Photobacterium</taxon>
    </lineage>
</organism>
<evidence type="ECO:0008006" key="3">
    <source>
        <dbReference type="Google" id="ProtNLM"/>
    </source>
</evidence>
<sequence>VKRLTQPFTIDFGDFRYTPDAITRESDGKEYIEEVKPASELDKPQVIKRLREVECRLFRKGINFRVVTDELTSNRLYIANLWQLYRHRSYPHDLTWLSEARAVFGSNCLFGELFRWIGEQRINIASLYYAIAHREVLCDLQTPFNDHMELILNA</sequence>
<evidence type="ECO:0000313" key="1">
    <source>
        <dbReference type="EMBL" id="PSW18287.1"/>
    </source>
</evidence>
<proteinExistence type="predicted"/>
<comment type="caution">
    <text evidence="1">The sequence shown here is derived from an EMBL/GenBank/DDBJ whole genome shotgun (WGS) entry which is preliminary data.</text>
</comment>
<protein>
    <recommendedName>
        <fullName evidence="3">TnsA endonuclease N-terminal domain-containing protein</fullName>
    </recommendedName>
</protein>
<evidence type="ECO:0000313" key="2">
    <source>
        <dbReference type="Proteomes" id="UP000240481"/>
    </source>
</evidence>
<accession>A0A2T3NQ01</accession>
<keyword evidence="2" id="KW-1185">Reference proteome</keyword>
<gene>
    <name evidence="1" type="ORF">C9I94_24560</name>
</gene>
<feature type="non-terminal residue" evidence="1">
    <location>
        <position position="1"/>
    </location>
</feature>
<reference evidence="1 2" key="1">
    <citation type="submission" date="2018-01" db="EMBL/GenBank/DDBJ databases">
        <title>Whole genome sequencing of Histamine producing bacteria.</title>
        <authorList>
            <person name="Butler K."/>
        </authorList>
    </citation>
    <scope>NUCLEOTIDE SEQUENCE [LARGE SCALE GENOMIC DNA]</scope>
    <source>
        <strain evidence="1 2">DSM 24669</strain>
    </source>
</reference>
<name>A0A2T3NQ01_9GAMM</name>